<sequence length="98" mass="10794">MATDNHGRTIRRYSGEGQGVANFVLWLVPVVAILASFWLFTMPENWWFVVGILIYGAALMIPTLIVAGKTAKHSTGGRELTLDVPHSTESAPRQEVRA</sequence>
<dbReference type="RefSeq" id="WP_119932044.1">
    <property type="nucleotide sequence ID" value="NZ_JAAVUN010000008.1"/>
</dbReference>
<evidence type="ECO:0000313" key="4">
    <source>
        <dbReference type="Proteomes" id="UP000521379"/>
    </source>
</evidence>
<dbReference type="EMBL" id="JAAVUN010000008">
    <property type="protein sequence ID" value="NKE09406.1"/>
    <property type="molecule type" value="Genomic_DNA"/>
</dbReference>
<organism evidence="3 4">
    <name type="scientific">Kocuria subflava</name>
    <dbReference type="NCBI Taxonomy" id="1736139"/>
    <lineage>
        <taxon>Bacteria</taxon>
        <taxon>Bacillati</taxon>
        <taxon>Actinomycetota</taxon>
        <taxon>Actinomycetes</taxon>
        <taxon>Micrococcales</taxon>
        <taxon>Micrococcaceae</taxon>
        <taxon>Kocuria</taxon>
    </lineage>
</organism>
<evidence type="ECO:0000256" key="1">
    <source>
        <dbReference type="SAM" id="MobiDB-lite"/>
    </source>
</evidence>
<dbReference type="Proteomes" id="UP000521379">
    <property type="component" value="Unassembled WGS sequence"/>
</dbReference>
<feature type="transmembrane region" description="Helical" evidence="2">
    <location>
        <begin position="20"/>
        <end position="40"/>
    </location>
</feature>
<keyword evidence="4" id="KW-1185">Reference proteome</keyword>
<comment type="caution">
    <text evidence="3">The sequence shown here is derived from an EMBL/GenBank/DDBJ whole genome shotgun (WGS) entry which is preliminary data.</text>
</comment>
<dbReference type="AlphaFoldDB" id="A0A846U707"/>
<gene>
    <name evidence="3" type="ORF">GTW58_05515</name>
</gene>
<evidence type="ECO:0000313" key="3">
    <source>
        <dbReference type="EMBL" id="NKE09406.1"/>
    </source>
</evidence>
<evidence type="ECO:0000256" key="2">
    <source>
        <dbReference type="SAM" id="Phobius"/>
    </source>
</evidence>
<reference evidence="3 4" key="1">
    <citation type="submission" date="2020-02" db="EMBL/GenBank/DDBJ databases">
        <authorList>
            <person name="Sun Q."/>
        </authorList>
    </citation>
    <scope>NUCLEOTIDE SEQUENCE [LARGE SCALE GENOMIC DNA]</scope>
    <source>
        <strain evidence="3 4">YIM 13062</strain>
    </source>
</reference>
<proteinExistence type="predicted"/>
<keyword evidence="2" id="KW-0812">Transmembrane</keyword>
<feature type="region of interest" description="Disordered" evidence="1">
    <location>
        <begin position="73"/>
        <end position="98"/>
    </location>
</feature>
<keyword evidence="2" id="KW-0472">Membrane</keyword>
<protein>
    <submittedName>
        <fullName evidence="3">Uncharacterized protein</fullName>
    </submittedName>
</protein>
<feature type="transmembrane region" description="Helical" evidence="2">
    <location>
        <begin position="46"/>
        <end position="68"/>
    </location>
</feature>
<name>A0A846U707_9MICC</name>
<keyword evidence="2" id="KW-1133">Transmembrane helix</keyword>
<accession>A0A846U707</accession>